<sequence>MSSFFVSKVDAIELVVLRYFPGARTNINKTVSLNFPAIILIKKSMKFGEWKVTENSIEWNGGLQRFVIPTDELNSTSAGNKDDEVLYKWIVLATEEDWLTQNDLYDLNYAFVFAAGKSGINFSYDIFDATLAYQYELFESEDEEDFEL</sequence>
<accession>A0A6J4TBA3</accession>
<evidence type="ECO:0000313" key="1">
    <source>
        <dbReference type="EMBL" id="CAA9518160.1"/>
    </source>
</evidence>
<protein>
    <submittedName>
        <fullName evidence="1">Uncharacterized protein</fullName>
    </submittedName>
</protein>
<organism evidence="1">
    <name type="scientific">uncultured Segetibacter sp</name>
    <dbReference type="NCBI Taxonomy" id="481133"/>
    <lineage>
        <taxon>Bacteria</taxon>
        <taxon>Pseudomonadati</taxon>
        <taxon>Bacteroidota</taxon>
        <taxon>Chitinophagia</taxon>
        <taxon>Chitinophagales</taxon>
        <taxon>Chitinophagaceae</taxon>
        <taxon>Segetibacter</taxon>
        <taxon>environmental samples</taxon>
    </lineage>
</organism>
<gene>
    <name evidence="1" type="ORF">AVDCRST_MAG96-2795</name>
</gene>
<name>A0A6J4TBA3_9BACT</name>
<dbReference type="EMBL" id="CADCVN010001096">
    <property type="protein sequence ID" value="CAA9518160.1"/>
    <property type="molecule type" value="Genomic_DNA"/>
</dbReference>
<dbReference type="AlphaFoldDB" id="A0A6J4TBA3"/>
<proteinExistence type="predicted"/>
<reference evidence="1" key="1">
    <citation type="submission" date="2020-02" db="EMBL/GenBank/DDBJ databases">
        <authorList>
            <person name="Meier V. D."/>
        </authorList>
    </citation>
    <scope>NUCLEOTIDE SEQUENCE</scope>
    <source>
        <strain evidence="1">AVDCRST_MAG96</strain>
    </source>
</reference>